<feature type="domain" description="PEP-utilising enzyme C-terminal" evidence="21">
    <location>
        <begin position="263"/>
        <end position="539"/>
    </location>
</feature>
<evidence type="ECO:0000256" key="4">
    <source>
        <dbReference type="ARBA" id="ARBA00007837"/>
    </source>
</evidence>
<dbReference type="InterPro" id="IPR006318">
    <property type="entry name" value="PTS_EI-like"/>
</dbReference>
<sequence length="545" mass="57319">MARTTEGAAETVFAGQRAAEGLAVGRLLVERAAAAEVARAAASPAEEGRAFEQALERARGQIAALVETADALGAEILEFQEALLEDDELLDPVRAAIDAGQSAAAAWIGHLDGEIETYRAGDDEYLSARAEDLADLQQRVLRALVAAGEAAGGETQPEGAILVSADLTPSRFLELDWSRLAGAAIAGGSPTSHVSILARARGVPLIVGLEADPALLPAGRLAVLDAEAARLIVEPSSATLDAVETRLARRAEESSVIAELIGRPARTAAGETVELLINVDEPGLLDSLSPESCDGIGLARTEFLFHGGRLPDEEAQRAVYRRLLDWAGGRPVTIRTLDAGGDKPIPGVTPEDEANPFLGVRGLRLSLRHPELLRVQLRALARAGADRPLKVMVPMVTAPAEFERARALFDAVLRELADEGLEHGRPPLGMMVEVPAAALTAERFACDFYSIGSNDLVQYTTACARDNPALAELADPASPAVVELIARTVAAAGRRGVEASLCGDMASDPRLVPVLLECGLRRLSVAPAQVGRVKLAIRRYGGAPE</sequence>
<dbReference type="Pfam" id="PF00391">
    <property type="entry name" value="PEP-utilizers"/>
    <property type="match status" value="1"/>
</dbReference>
<keyword evidence="24" id="KW-1185">Reference proteome</keyword>
<feature type="binding site" evidence="18">
    <location>
        <begin position="454"/>
        <end position="455"/>
    </location>
    <ligand>
        <name>phosphoenolpyruvate</name>
        <dbReference type="ChEBI" id="CHEBI:58702"/>
    </ligand>
</feature>
<dbReference type="GO" id="GO:0009401">
    <property type="term" value="P:phosphoenolpyruvate-dependent sugar phosphotransferase system"/>
    <property type="evidence" value="ECO:0007669"/>
    <property type="project" value="UniProtKB-KW"/>
</dbReference>
<evidence type="ECO:0000256" key="14">
    <source>
        <dbReference type="ARBA" id="ARBA00022842"/>
    </source>
</evidence>
<dbReference type="SUPFAM" id="SSF51621">
    <property type="entry name" value="Phosphoenolpyruvate/pyruvate domain"/>
    <property type="match status" value="1"/>
</dbReference>
<dbReference type="GO" id="GO:0016301">
    <property type="term" value="F:kinase activity"/>
    <property type="evidence" value="ECO:0007669"/>
    <property type="project" value="UniProtKB-KW"/>
</dbReference>
<dbReference type="Pfam" id="PF05524">
    <property type="entry name" value="PEP-utilisers_N"/>
    <property type="match status" value="1"/>
</dbReference>
<dbReference type="InterPro" id="IPR040442">
    <property type="entry name" value="Pyrv_kinase-like_dom_sf"/>
</dbReference>
<keyword evidence="10 16" id="KW-0808">Transferase</keyword>
<dbReference type="InterPro" id="IPR008731">
    <property type="entry name" value="PTS_EIN"/>
</dbReference>
<dbReference type="PRINTS" id="PR01736">
    <property type="entry name" value="PHPHTRNFRASE"/>
</dbReference>
<accession>A0A1Y6CHQ5</accession>
<dbReference type="RefSeq" id="WP_085124654.1">
    <property type="nucleotide sequence ID" value="NZ_FWZX01000020.1"/>
</dbReference>
<feature type="binding site" evidence="18">
    <location>
        <position position="335"/>
    </location>
    <ligand>
        <name>phosphoenolpyruvate</name>
        <dbReference type="ChEBI" id="CHEBI:58702"/>
    </ligand>
</feature>
<comment type="cofactor">
    <cofactor evidence="2 16 19">
        <name>Mg(2+)</name>
        <dbReference type="ChEBI" id="CHEBI:18420"/>
    </cofactor>
</comment>
<evidence type="ECO:0000256" key="19">
    <source>
        <dbReference type="PIRSR" id="PIRSR000732-3"/>
    </source>
</evidence>
<dbReference type="PANTHER" id="PTHR46244:SF6">
    <property type="entry name" value="PHOSPHOENOLPYRUVATE-PROTEIN PHOSPHOTRANSFERASE"/>
    <property type="match status" value="1"/>
</dbReference>
<evidence type="ECO:0000256" key="8">
    <source>
        <dbReference type="ARBA" id="ARBA00022490"/>
    </source>
</evidence>
<dbReference type="Proteomes" id="UP000192917">
    <property type="component" value="Unassembled WGS sequence"/>
</dbReference>
<dbReference type="SUPFAM" id="SSF52009">
    <property type="entry name" value="Phosphohistidine domain"/>
    <property type="match status" value="1"/>
</dbReference>
<dbReference type="Gene3D" id="3.50.30.10">
    <property type="entry name" value="Phosphohistidine domain"/>
    <property type="match status" value="1"/>
</dbReference>
<dbReference type="EMBL" id="FWZX01000020">
    <property type="protein sequence ID" value="SMF55205.1"/>
    <property type="molecule type" value="Genomic_DNA"/>
</dbReference>
<reference evidence="23 24" key="1">
    <citation type="submission" date="2017-04" db="EMBL/GenBank/DDBJ databases">
        <authorList>
            <person name="Afonso C.L."/>
            <person name="Miller P.J."/>
            <person name="Scott M.A."/>
            <person name="Spackman E."/>
            <person name="Goraichik I."/>
            <person name="Dimitrov K.M."/>
            <person name="Suarez D.L."/>
            <person name="Swayne D.E."/>
        </authorList>
    </citation>
    <scope>NUCLEOTIDE SEQUENCE [LARGE SCALE GENOMIC DNA]</scope>
    <source>
        <strain evidence="23 24">USBA 355</strain>
    </source>
</reference>
<evidence type="ECO:0000256" key="3">
    <source>
        <dbReference type="ARBA" id="ARBA00004496"/>
    </source>
</evidence>
<dbReference type="PIRSF" id="PIRSF000732">
    <property type="entry name" value="PTS_enzyme_I"/>
    <property type="match status" value="1"/>
</dbReference>
<dbReference type="Gene3D" id="1.10.274.10">
    <property type="entry name" value="PtsI, HPr-binding domain"/>
    <property type="match status" value="1"/>
</dbReference>
<feature type="active site" description="Proton donor" evidence="17">
    <location>
        <position position="502"/>
    </location>
</feature>
<keyword evidence="13 16" id="KW-0418">Kinase</keyword>
<dbReference type="GO" id="GO:0046872">
    <property type="term" value="F:metal ion binding"/>
    <property type="evidence" value="ECO:0007669"/>
    <property type="project" value="UniProtKB-KW"/>
</dbReference>
<evidence type="ECO:0000256" key="7">
    <source>
        <dbReference type="ARBA" id="ARBA00022448"/>
    </source>
</evidence>
<organism evidence="23 24">
    <name type="scientific">Tistlia consotensis USBA 355</name>
    <dbReference type="NCBI Taxonomy" id="560819"/>
    <lineage>
        <taxon>Bacteria</taxon>
        <taxon>Pseudomonadati</taxon>
        <taxon>Pseudomonadota</taxon>
        <taxon>Alphaproteobacteria</taxon>
        <taxon>Rhodospirillales</taxon>
        <taxon>Rhodovibrionaceae</taxon>
        <taxon>Tistlia</taxon>
    </lineage>
</organism>
<dbReference type="GO" id="GO:0008965">
    <property type="term" value="F:phosphoenolpyruvate-protein phosphotransferase activity"/>
    <property type="evidence" value="ECO:0007669"/>
    <property type="project" value="UniProtKB-EC"/>
</dbReference>
<dbReference type="InterPro" id="IPR024692">
    <property type="entry name" value="PTS_EI"/>
</dbReference>
<dbReference type="SUPFAM" id="SSF47831">
    <property type="entry name" value="Enzyme I of the PEP:sugar phosphotransferase system HPr-binding (sub)domain"/>
    <property type="match status" value="1"/>
</dbReference>
<evidence type="ECO:0000313" key="24">
    <source>
        <dbReference type="Proteomes" id="UP000192917"/>
    </source>
</evidence>
<keyword evidence="9 16" id="KW-0762">Sugar transport</keyword>
<dbReference type="NCBIfam" id="TIGR01417">
    <property type="entry name" value="PTS_I_fam"/>
    <property type="match status" value="1"/>
</dbReference>
<protein>
    <recommendedName>
        <fullName evidence="6 16">Phosphoenolpyruvate-protein phosphotransferase</fullName>
        <ecNumber evidence="5 16">2.7.3.9</ecNumber>
    </recommendedName>
    <alternativeName>
        <fullName evidence="15 16">Phosphotransferase system, enzyme I</fullName>
    </alternativeName>
</protein>
<evidence type="ECO:0000256" key="16">
    <source>
        <dbReference type="PIRNR" id="PIRNR000732"/>
    </source>
</evidence>
<evidence type="ECO:0000256" key="1">
    <source>
        <dbReference type="ARBA" id="ARBA00000683"/>
    </source>
</evidence>
<keyword evidence="7 16" id="KW-0813">Transport</keyword>
<dbReference type="InterPro" id="IPR036637">
    <property type="entry name" value="Phosphohistidine_dom_sf"/>
</dbReference>
<comment type="catalytic activity">
    <reaction evidence="1 16">
        <text>L-histidyl-[protein] + phosphoenolpyruvate = N(pros)-phospho-L-histidyl-[protein] + pyruvate</text>
        <dbReference type="Rhea" id="RHEA:23880"/>
        <dbReference type="Rhea" id="RHEA-COMP:9745"/>
        <dbReference type="Rhea" id="RHEA-COMP:9746"/>
        <dbReference type="ChEBI" id="CHEBI:15361"/>
        <dbReference type="ChEBI" id="CHEBI:29979"/>
        <dbReference type="ChEBI" id="CHEBI:58702"/>
        <dbReference type="ChEBI" id="CHEBI:64837"/>
        <dbReference type="EC" id="2.7.3.9"/>
    </reaction>
</comment>
<evidence type="ECO:0000313" key="23">
    <source>
        <dbReference type="EMBL" id="SMF55205.1"/>
    </source>
</evidence>
<dbReference type="Pfam" id="PF02896">
    <property type="entry name" value="PEP-utilizers_C"/>
    <property type="match status" value="1"/>
</dbReference>
<dbReference type="GO" id="GO:0005737">
    <property type="term" value="C:cytoplasm"/>
    <property type="evidence" value="ECO:0007669"/>
    <property type="project" value="UniProtKB-SubCell"/>
</dbReference>
<dbReference type="AlphaFoldDB" id="A0A1Y6CHQ5"/>
<evidence type="ECO:0000259" key="22">
    <source>
        <dbReference type="Pfam" id="PF05524"/>
    </source>
</evidence>
<evidence type="ECO:0000256" key="6">
    <source>
        <dbReference type="ARBA" id="ARBA00016544"/>
    </source>
</evidence>
<keyword evidence="14 16" id="KW-0460">Magnesium</keyword>
<feature type="binding site" evidence="18">
    <location>
        <position position="300"/>
    </location>
    <ligand>
        <name>phosphoenolpyruvate</name>
        <dbReference type="ChEBI" id="CHEBI:58702"/>
    </ligand>
</feature>
<evidence type="ECO:0000259" key="21">
    <source>
        <dbReference type="Pfam" id="PF02896"/>
    </source>
</evidence>
<feature type="active site" description="Tele-phosphohistidine intermediate" evidence="17">
    <location>
        <position position="193"/>
    </location>
</feature>
<evidence type="ECO:0000256" key="12">
    <source>
        <dbReference type="ARBA" id="ARBA00022723"/>
    </source>
</evidence>
<comment type="similarity">
    <text evidence="4 16">Belongs to the PEP-utilizing enzyme family.</text>
</comment>
<dbReference type="InterPro" id="IPR000121">
    <property type="entry name" value="PEP_util_C"/>
</dbReference>
<dbReference type="InterPro" id="IPR015813">
    <property type="entry name" value="Pyrv/PenolPyrv_kinase-like_dom"/>
</dbReference>
<dbReference type="InterPro" id="IPR036618">
    <property type="entry name" value="PtsI_HPr-bd_sf"/>
</dbReference>
<dbReference type="InterPro" id="IPR050499">
    <property type="entry name" value="PEP-utilizing_PTS_enzyme"/>
</dbReference>
<evidence type="ECO:0000256" key="5">
    <source>
        <dbReference type="ARBA" id="ARBA00012232"/>
    </source>
</evidence>
<feature type="domain" description="Phosphotransferase system enzyme I N-terminal" evidence="22">
    <location>
        <begin position="15"/>
        <end position="129"/>
    </location>
</feature>
<dbReference type="Gene3D" id="3.20.20.60">
    <property type="entry name" value="Phosphoenolpyruvate-binding domains"/>
    <property type="match status" value="1"/>
</dbReference>
<evidence type="ECO:0000256" key="17">
    <source>
        <dbReference type="PIRSR" id="PIRSR000732-1"/>
    </source>
</evidence>
<dbReference type="EC" id="2.7.3.9" evidence="5 16"/>
<evidence type="ECO:0000259" key="20">
    <source>
        <dbReference type="Pfam" id="PF00391"/>
    </source>
</evidence>
<comment type="subcellular location">
    <subcellularLocation>
        <location evidence="3 16">Cytoplasm</location>
    </subcellularLocation>
</comment>
<keyword evidence="12 16" id="KW-0479">Metal-binding</keyword>
<evidence type="ECO:0000256" key="2">
    <source>
        <dbReference type="ARBA" id="ARBA00001946"/>
    </source>
</evidence>
<dbReference type="PANTHER" id="PTHR46244">
    <property type="entry name" value="PHOSPHOENOLPYRUVATE-PROTEIN PHOSPHOTRANSFERASE"/>
    <property type="match status" value="1"/>
</dbReference>
<name>A0A1Y6CHQ5_9PROT</name>
<evidence type="ECO:0000256" key="15">
    <source>
        <dbReference type="ARBA" id="ARBA00033235"/>
    </source>
</evidence>
<evidence type="ECO:0000256" key="9">
    <source>
        <dbReference type="ARBA" id="ARBA00022597"/>
    </source>
</evidence>
<feature type="binding site" evidence="19">
    <location>
        <position position="455"/>
    </location>
    <ligand>
        <name>Mg(2+)</name>
        <dbReference type="ChEBI" id="CHEBI:18420"/>
    </ligand>
</feature>
<keyword evidence="23" id="KW-0670">Pyruvate</keyword>
<dbReference type="STRING" id="560819.SAMN05428998_12032"/>
<comment type="function">
    <text evidence="16">General (non sugar-specific) component of the phosphoenolpyruvate-dependent sugar phosphotransferase system (sugar PTS). This major carbohydrate active-transport system catalyzes the phosphorylation of incoming sugar substrates concomitantly with their translocation across the cell membrane. Enzyme I transfers the phosphoryl group from phosphoenolpyruvate (PEP) to the phosphoryl carrier protein (HPr).</text>
</comment>
<evidence type="ECO:0000256" key="11">
    <source>
        <dbReference type="ARBA" id="ARBA00022683"/>
    </source>
</evidence>
<evidence type="ECO:0000256" key="10">
    <source>
        <dbReference type="ARBA" id="ARBA00022679"/>
    </source>
</evidence>
<keyword evidence="8 16" id="KW-0963">Cytoplasm</keyword>
<feature type="domain" description="PEP-utilising enzyme mobile" evidence="20">
    <location>
        <begin position="157"/>
        <end position="227"/>
    </location>
</feature>
<feature type="binding site" evidence="19">
    <location>
        <position position="433"/>
    </location>
    <ligand>
        <name>Mg(2+)</name>
        <dbReference type="ChEBI" id="CHEBI:18420"/>
    </ligand>
</feature>
<keyword evidence="11 16" id="KW-0598">Phosphotransferase system</keyword>
<evidence type="ECO:0000256" key="13">
    <source>
        <dbReference type="ARBA" id="ARBA00022777"/>
    </source>
</evidence>
<evidence type="ECO:0000256" key="18">
    <source>
        <dbReference type="PIRSR" id="PIRSR000732-2"/>
    </source>
</evidence>
<dbReference type="InterPro" id="IPR008279">
    <property type="entry name" value="PEP-util_enz_mobile_dom"/>
</dbReference>
<feature type="binding site" evidence="18">
    <location>
        <position position="465"/>
    </location>
    <ligand>
        <name>phosphoenolpyruvate</name>
        <dbReference type="ChEBI" id="CHEBI:58702"/>
    </ligand>
</feature>
<proteinExistence type="inferred from homology"/>
<gene>
    <name evidence="23" type="ORF">SAMN05428998_12032</name>
</gene>